<dbReference type="EMBL" id="JACCBU010000001">
    <property type="protein sequence ID" value="NYE75591.1"/>
    <property type="molecule type" value="Genomic_DNA"/>
</dbReference>
<dbReference type="AlphaFoldDB" id="A0A7Y9IFB0"/>
<gene>
    <name evidence="1" type="ORF">BKA15_006920</name>
</gene>
<accession>A0A7Y9IFB0</accession>
<name>A0A7Y9IFB0_9ACTN</name>
<evidence type="ECO:0000313" key="1">
    <source>
        <dbReference type="EMBL" id="NYE75591.1"/>
    </source>
</evidence>
<sequence length="29" mass="3187">MTCYLADLADPAATERLATDLARSTCTRR</sequence>
<organism evidence="1 2">
    <name type="scientific">Microlunatus parietis</name>
    <dbReference type="NCBI Taxonomy" id="682979"/>
    <lineage>
        <taxon>Bacteria</taxon>
        <taxon>Bacillati</taxon>
        <taxon>Actinomycetota</taxon>
        <taxon>Actinomycetes</taxon>
        <taxon>Propionibacteriales</taxon>
        <taxon>Propionibacteriaceae</taxon>
        <taxon>Microlunatus</taxon>
    </lineage>
</organism>
<comment type="caution">
    <text evidence="1">The sequence shown here is derived from an EMBL/GenBank/DDBJ whole genome shotgun (WGS) entry which is preliminary data.</text>
</comment>
<dbReference type="Proteomes" id="UP000569914">
    <property type="component" value="Unassembled WGS sequence"/>
</dbReference>
<protein>
    <submittedName>
        <fullName evidence="1">Uncharacterized protein</fullName>
    </submittedName>
</protein>
<keyword evidence="2" id="KW-1185">Reference proteome</keyword>
<evidence type="ECO:0000313" key="2">
    <source>
        <dbReference type="Proteomes" id="UP000569914"/>
    </source>
</evidence>
<proteinExistence type="predicted"/>
<reference evidence="1 2" key="1">
    <citation type="submission" date="2020-07" db="EMBL/GenBank/DDBJ databases">
        <title>Sequencing the genomes of 1000 actinobacteria strains.</title>
        <authorList>
            <person name="Klenk H.-P."/>
        </authorList>
    </citation>
    <scope>NUCLEOTIDE SEQUENCE [LARGE SCALE GENOMIC DNA]</scope>
    <source>
        <strain evidence="1 2">DSM 22083</strain>
    </source>
</reference>